<dbReference type="SUPFAM" id="SSF53474">
    <property type="entry name" value="alpha/beta-Hydrolases"/>
    <property type="match status" value="1"/>
</dbReference>
<dbReference type="InterPro" id="IPR000801">
    <property type="entry name" value="Esterase-like"/>
</dbReference>
<evidence type="ECO:0000256" key="1">
    <source>
        <dbReference type="SAM" id="MobiDB-lite"/>
    </source>
</evidence>
<dbReference type="EMBL" id="JACHDS010000001">
    <property type="protein sequence ID" value="MBB6173388.1"/>
    <property type="molecule type" value="Genomic_DNA"/>
</dbReference>
<feature type="region of interest" description="Disordered" evidence="1">
    <location>
        <begin position="81"/>
        <end position="110"/>
    </location>
</feature>
<organism evidence="3 4">
    <name type="scientific">Nocardiopsis mwathae</name>
    <dbReference type="NCBI Taxonomy" id="1472723"/>
    <lineage>
        <taxon>Bacteria</taxon>
        <taxon>Bacillati</taxon>
        <taxon>Actinomycetota</taxon>
        <taxon>Actinomycetes</taxon>
        <taxon>Streptosporangiales</taxon>
        <taxon>Nocardiopsidaceae</taxon>
        <taxon>Nocardiopsis</taxon>
    </lineage>
</organism>
<dbReference type="Gene3D" id="3.40.50.1820">
    <property type="entry name" value="alpha/beta hydrolase"/>
    <property type="match status" value="1"/>
</dbReference>
<keyword evidence="2" id="KW-0812">Transmembrane</keyword>
<dbReference type="RefSeq" id="WP_184076737.1">
    <property type="nucleotide sequence ID" value="NZ_JACHDS010000001.1"/>
</dbReference>
<feature type="transmembrane region" description="Helical" evidence="2">
    <location>
        <begin position="39"/>
        <end position="64"/>
    </location>
</feature>
<accession>A0A7X0D6J9</accession>
<feature type="transmembrane region" description="Helical" evidence="2">
    <location>
        <begin position="6"/>
        <end position="27"/>
    </location>
</feature>
<dbReference type="Proteomes" id="UP000546642">
    <property type="component" value="Unassembled WGS sequence"/>
</dbReference>
<comment type="caution">
    <text evidence="3">The sequence shown here is derived from an EMBL/GenBank/DDBJ whole genome shotgun (WGS) entry which is preliminary data.</text>
</comment>
<evidence type="ECO:0000313" key="4">
    <source>
        <dbReference type="Proteomes" id="UP000546642"/>
    </source>
</evidence>
<protein>
    <submittedName>
        <fullName evidence="3">Enterochelin esterase-like enzyme</fullName>
    </submittedName>
</protein>
<dbReference type="PANTHER" id="PTHR48098">
    <property type="entry name" value="ENTEROCHELIN ESTERASE-RELATED"/>
    <property type="match status" value="1"/>
</dbReference>
<reference evidence="3 4" key="1">
    <citation type="submission" date="2020-08" db="EMBL/GenBank/DDBJ databases">
        <title>Sequencing the genomes of 1000 actinobacteria strains.</title>
        <authorList>
            <person name="Klenk H.-P."/>
        </authorList>
    </citation>
    <scope>NUCLEOTIDE SEQUENCE [LARGE SCALE GENOMIC DNA]</scope>
    <source>
        <strain evidence="3 4">DSM 46659</strain>
    </source>
</reference>
<evidence type="ECO:0000313" key="3">
    <source>
        <dbReference type="EMBL" id="MBB6173388.1"/>
    </source>
</evidence>
<keyword evidence="4" id="KW-1185">Reference proteome</keyword>
<dbReference type="Pfam" id="PF00756">
    <property type="entry name" value="Esterase"/>
    <property type="match status" value="1"/>
</dbReference>
<dbReference type="AlphaFoldDB" id="A0A7X0D6J9"/>
<dbReference type="InterPro" id="IPR050583">
    <property type="entry name" value="Mycobacterial_A85_antigen"/>
</dbReference>
<dbReference type="PANTHER" id="PTHR48098:SF1">
    <property type="entry name" value="DIACYLGLYCEROL ACYLTRANSFERASE_MYCOLYLTRANSFERASE AG85A"/>
    <property type="match status" value="1"/>
</dbReference>
<gene>
    <name evidence="3" type="ORF">HNR23_003448</name>
</gene>
<keyword evidence="2" id="KW-0472">Membrane</keyword>
<evidence type="ECO:0000256" key="2">
    <source>
        <dbReference type="SAM" id="Phobius"/>
    </source>
</evidence>
<proteinExistence type="predicted"/>
<sequence>MEPTGTALLAMLGAVAALATVAVIVFWRRAARPGVWGVLARLGMLGVSVVCVIALIAGLANAYFSFFGTWDALLGRTAPTADQAGEGNGEAPDSSSARVLPEDDITAGTPKSIGTMERVEFKGVRTGLDLEGYVLLPPEYFQPEHKDDRFPVGVVLSGFPGEARNLVELLNLPNLVGEMRAKDEIKPTIWVLTRPTVAPPRDTLCVNVPDGPQSRMFFAEDLPEAISGRYRTAPTREGWAIMGVSSGGSCALRTAMMHPSTYRTAVGLGADLRAVQDDTTGDLYGGSKAYRQENDLRWRVEHAPPPPIDVLLSVIADGGDGDPAAARRFAERSKAPMRAELLERQTGGHNFDTWRGMMTDVLPWVDRRLRVEEAG</sequence>
<dbReference type="InterPro" id="IPR029058">
    <property type="entry name" value="AB_hydrolase_fold"/>
</dbReference>
<dbReference type="GO" id="GO:0016747">
    <property type="term" value="F:acyltransferase activity, transferring groups other than amino-acyl groups"/>
    <property type="evidence" value="ECO:0007669"/>
    <property type="project" value="TreeGrafter"/>
</dbReference>
<name>A0A7X0D6J9_9ACTN</name>
<keyword evidence="2" id="KW-1133">Transmembrane helix</keyword>